<dbReference type="InterPro" id="IPR008969">
    <property type="entry name" value="CarboxyPept-like_regulatory"/>
</dbReference>
<accession>A0A363NRX3</accession>
<dbReference type="InterPro" id="IPR037066">
    <property type="entry name" value="Plug_dom_sf"/>
</dbReference>
<comment type="similarity">
    <text evidence="8 9">Belongs to the TonB-dependent receptor family.</text>
</comment>
<evidence type="ECO:0000256" key="9">
    <source>
        <dbReference type="RuleBase" id="RU003357"/>
    </source>
</evidence>
<evidence type="ECO:0000256" key="1">
    <source>
        <dbReference type="ARBA" id="ARBA00004571"/>
    </source>
</evidence>
<dbReference type="Gene3D" id="2.170.130.10">
    <property type="entry name" value="TonB-dependent receptor, plug domain"/>
    <property type="match status" value="1"/>
</dbReference>
<dbReference type="Proteomes" id="UP000250831">
    <property type="component" value="Unassembled WGS sequence"/>
</dbReference>
<dbReference type="InterPro" id="IPR023997">
    <property type="entry name" value="TonB-dep_OMP_SusC/RagA_CS"/>
</dbReference>
<gene>
    <name evidence="12" type="ORF">DCO56_15850</name>
</gene>
<keyword evidence="4 8" id="KW-0812">Transmembrane</keyword>
<keyword evidence="5 9" id="KW-0798">TonB box</keyword>
<evidence type="ECO:0000259" key="10">
    <source>
        <dbReference type="Pfam" id="PF00593"/>
    </source>
</evidence>
<name>A0A363NRX3_9SPHI</name>
<dbReference type="RefSeq" id="WP_108634751.1">
    <property type="nucleotide sequence ID" value="NZ_QCXX01000004.1"/>
</dbReference>
<reference evidence="12 13" key="1">
    <citation type="submission" date="2018-04" db="EMBL/GenBank/DDBJ databases">
        <title>Sphingobacterium sp. M46 Genome.</title>
        <authorList>
            <person name="Cheng J."/>
            <person name="Li Y."/>
        </authorList>
    </citation>
    <scope>NUCLEOTIDE SEQUENCE [LARGE SCALE GENOMIC DNA]</scope>
    <source>
        <strain evidence="12 13">M46</strain>
    </source>
</reference>
<dbReference type="PROSITE" id="PS52016">
    <property type="entry name" value="TONB_DEPENDENT_REC_3"/>
    <property type="match status" value="1"/>
</dbReference>
<dbReference type="InterPro" id="IPR012910">
    <property type="entry name" value="Plug_dom"/>
</dbReference>
<sequence length="1153" mass="126818">MRKFVLFSVALGLSFPSESYSFVKKEGALSSANLTGALLRSSSKTSVQNTVQGTVTDGKGPVSEVSVSVIGGNVSTKTDAQGHFKITAAVGSKLRFSSIGYVAQDVTVTSNTLNVTLVDDNQSLEEVVVVGYGTQKKGNLTGAVSTINVKDNLQGRAIADIGRGIQGTTPGLTVVVPSGEVGSDPVMKIRGQIGSIAGQSNPLILLDNVEIPSIQLVNPADVESITVLKDAAAASIYGAKAAFGVVLITSKKGAKGGDTFNISYNNNFSFQNSAVDYNMGDVNALKYSLEAAERIGETEAGAFYKVNRQSYDLAVKWKEKYGGTIGANDPTVYGRDWYVNPAEPTKKYGVRTYNVQDYMIRKAAPTSQHDLSISGTSGKTDYNLSMGLLNQSGMMKPTDHDQFRRTNAALRLSTELNKYLTVRGGAIVSRRKKEYPYTTSSTTADPWLYLYRWSSLYPMGYDENGKMIRSPWSEVSSANTASFQNNYLNLNLGATVNIMKNWKIDFDYTFSNQEEITTQPGTRFTAADSWIAGVARKDAAGAPVYVNSDGQVVPAGTQGASAAYDLNYYMYTANGANPDHFLRAAGNRRNNTINAVTTYNLNINDDHEFKFLAGINRVTLDYDMNSSQTFNLLDIKNPQLGFGVNTSSQQAKGDALWEAQLGYFGRVNYAYKNKYLFEANIRYDGSSKFPKDLKWQWFPSFSAGWVASEESFMEWAKPTLNQLKFRGSWGSIGDQTVLPSLYTSTLIPGDINWLGADGSRYYNIGTPSAVLSSLGWQRIETTDIGLDMRMFKNKFGVVFDWYRRDTKNMIVPSGNVSATFGAPPPQGNFGALRTQGWELAMDFNHRFENGLGFNVRGTLSDAKSTILKYTDTKVISDYYVGKDVGEIWGYRTDRLYQASDFEYDASGKMVEIDINQKKFNKLSDPNGAYNTFSTDSKFRWGPGDVKFVDLNGDGKIDKGAETLGDHGDLEIIGNETPRYEYGFRLGLDYKGFDFSAFLQGVGKRQLWGNGFLTIPGYNSSDGAMPAAIADNFWTKDHTDAFYPAAFNNAASNDANNMVKQSRYLLDMSYMRIKNITLGYTLPSSLTNKAYIKTARIYTSLENFFTFDKLNGLPVDPEAINGFSIFNEKNYNSGRTGVGTPMFKSVSFGVQVNF</sequence>
<dbReference type="AlphaFoldDB" id="A0A363NRX3"/>
<protein>
    <submittedName>
        <fullName evidence="12">SusC/RagA family protein</fullName>
    </submittedName>
</protein>
<evidence type="ECO:0000259" key="11">
    <source>
        <dbReference type="Pfam" id="PF07715"/>
    </source>
</evidence>
<dbReference type="InterPro" id="IPR023996">
    <property type="entry name" value="TonB-dep_OMP_SusC/RagA"/>
</dbReference>
<dbReference type="Pfam" id="PF07715">
    <property type="entry name" value="Plug"/>
    <property type="match status" value="1"/>
</dbReference>
<feature type="domain" description="TonB-dependent receptor-like beta-barrel" evidence="10">
    <location>
        <begin position="499"/>
        <end position="933"/>
    </location>
</feature>
<keyword evidence="6 8" id="KW-0472">Membrane</keyword>
<dbReference type="EMBL" id="QCXX01000004">
    <property type="protein sequence ID" value="PUV23401.1"/>
    <property type="molecule type" value="Genomic_DNA"/>
</dbReference>
<dbReference type="InterPro" id="IPR000531">
    <property type="entry name" value="Beta-barrel_TonB"/>
</dbReference>
<comment type="caution">
    <text evidence="12">The sequence shown here is derived from an EMBL/GenBank/DDBJ whole genome shotgun (WGS) entry which is preliminary data.</text>
</comment>
<dbReference type="Gene3D" id="2.60.40.1120">
    <property type="entry name" value="Carboxypeptidase-like, regulatory domain"/>
    <property type="match status" value="1"/>
</dbReference>
<evidence type="ECO:0000313" key="12">
    <source>
        <dbReference type="EMBL" id="PUV23401.1"/>
    </source>
</evidence>
<proteinExistence type="inferred from homology"/>
<feature type="domain" description="TonB-dependent receptor plug" evidence="11">
    <location>
        <begin position="139"/>
        <end position="245"/>
    </location>
</feature>
<evidence type="ECO:0000256" key="7">
    <source>
        <dbReference type="ARBA" id="ARBA00023237"/>
    </source>
</evidence>
<dbReference type="SUPFAM" id="SSF56935">
    <property type="entry name" value="Porins"/>
    <property type="match status" value="1"/>
</dbReference>
<evidence type="ECO:0000256" key="4">
    <source>
        <dbReference type="ARBA" id="ARBA00022692"/>
    </source>
</evidence>
<comment type="subcellular location">
    <subcellularLocation>
        <location evidence="1 8">Cell outer membrane</location>
        <topology evidence="1 8">Multi-pass membrane protein</topology>
    </subcellularLocation>
</comment>
<dbReference type="InterPro" id="IPR036942">
    <property type="entry name" value="Beta-barrel_TonB_sf"/>
</dbReference>
<dbReference type="Pfam" id="PF13715">
    <property type="entry name" value="CarbopepD_reg_2"/>
    <property type="match status" value="1"/>
</dbReference>
<dbReference type="SUPFAM" id="SSF49464">
    <property type="entry name" value="Carboxypeptidase regulatory domain-like"/>
    <property type="match status" value="1"/>
</dbReference>
<keyword evidence="2 8" id="KW-0813">Transport</keyword>
<dbReference type="Pfam" id="PF00593">
    <property type="entry name" value="TonB_dep_Rec_b-barrel"/>
    <property type="match status" value="1"/>
</dbReference>
<evidence type="ECO:0000313" key="13">
    <source>
        <dbReference type="Proteomes" id="UP000250831"/>
    </source>
</evidence>
<dbReference type="NCBIfam" id="TIGR04056">
    <property type="entry name" value="OMP_RagA_SusC"/>
    <property type="match status" value="1"/>
</dbReference>
<evidence type="ECO:0000256" key="5">
    <source>
        <dbReference type="ARBA" id="ARBA00023077"/>
    </source>
</evidence>
<dbReference type="Gene3D" id="2.40.170.20">
    <property type="entry name" value="TonB-dependent receptor, beta-barrel domain"/>
    <property type="match status" value="1"/>
</dbReference>
<evidence type="ECO:0000256" key="2">
    <source>
        <dbReference type="ARBA" id="ARBA00022448"/>
    </source>
</evidence>
<keyword evidence="13" id="KW-1185">Reference proteome</keyword>
<evidence type="ECO:0000256" key="8">
    <source>
        <dbReference type="PROSITE-ProRule" id="PRU01360"/>
    </source>
</evidence>
<dbReference type="InterPro" id="IPR039426">
    <property type="entry name" value="TonB-dep_rcpt-like"/>
</dbReference>
<dbReference type="NCBIfam" id="TIGR04057">
    <property type="entry name" value="SusC_RagA_signa"/>
    <property type="match status" value="1"/>
</dbReference>
<evidence type="ECO:0000256" key="3">
    <source>
        <dbReference type="ARBA" id="ARBA00022452"/>
    </source>
</evidence>
<keyword evidence="7 8" id="KW-0998">Cell outer membrane</keyword>
<dbReference type="GO" id="GO:0009279">
    <property type="term" value="C:cell outer membrane"/>
    <property type="evidence" value="ECO:0007669"/>
    <property type="project" value="UniProtKB-SubCell"/>
</dbReference>
<evidence type="ECO:0000256" key="6">
    <source>
        <dbReference type="ARBA" id="ARBA00023136"/>
    </source>
</evidence>
<organism evidence="12 13">
    <name type="scientific">Sphingobacterium athyrii</name>
    <dbReference type="NCBI Taxonomy" id="2152717"/>
    <lineage>
        <taxon>Bacteria</taxon>
        <taxon>Pseudomonadati</taxon>
        <taxon>Bacteroidota</taxon>
        <taxon>Sphingobacteriia</taxon>
        <taxon>Sphingobacteriales</taxon>
        <taxon>Sphingobacteriaceae</taxon>
        <taxon>Sphingobacterium</taxon>
    </lineage>
</organism>
<keyword evidence="3 8" id="KW-1134">Transmembrane beta strand</keyword>
<dbReference type="OrthoDB" id="604358at2"/>